<organism evidence="2 3">
    <name type="scientific">Takifugu flavidus</name>
    <name type="common">sansaifugu</name>
    <dbReference type="NCBI Taxonomy" id="433684"/>
    <lineage>
        <taxon>Eukaryota</taxon>
        <taxon>Metazoa</taxon>
        <taxon>Chordata</taxon>
        <taxon>Craniata</taxon>
        <taxon>Vertebrata</taxon>
        <taxon>Euteleostomi</taxon>
        <taxon>Actinopterygii</taxon>
        <taxon>Neopterygii</taxon>
        <taxon>Teleostei</taxon>
        <taxon>Neoteleostei</taxon>
        <taxon>Acanthomorphata</taxon>
        <taxon>Eupercaria</taxon>
        <taxon>Tetraodontiformes</taxon>
        <taxon>Tetradontoidea</taxon>
        <taxon>Tetraodontidae</taxon>
        <taxon>Takifugu</taxon>
    </lineage>
</organism>
<evidence type="ECO:0000313" key="2">
    <source>
        <dbReference type="EMBL" id="TWW65373.1"/>
    </source>
</evidence>
<protein>
    <submittedName>
        <fullName evidence="2">Uncharacterized protein</fullName>
    </submittedName>
</protein>
<name>A0A5C6NDV4_9TELE</name>
<dbReference type="EMBL" id="RHFK02000014">
    <property type="protein sequence ID" value="TWW65373.1"/>
    <property type="molecule type" value="Genomic_DNA"/>
</dbReference>
<reference evidence="2 3" key="1">
    <citation type="submission" date="2019-04" db="EMBL/GenBank/DDBJ databases">
        <title>Chromosome genome assembly for Takifugu flavidus.</title>
        <authorList>
            <person name="Xiao S."/>
        </authorList>
    </citation>
    <scope>NUCLEOTIDE SEQUENCE [LARGE SCALE GENOMIC DNA]</scope>
    <source>
        <strain evidence="2">HTHZ2018</strain>
        <tissue evidence="2">Muscle</tissue>
    </source>
</reference>
<sequence length="84" mass="9166">MGNSIQAKKKVQTEENSPVRSSTSSQRVKSKGSWLFGRRDKVKTATGAHKLGELDPCLCSSNKRYGKVPKPENLTSVLGSSLKM</sequence>
<dbReference type="Proteomes" id="UP000324091">
    <property type="component" value="Chromosome 21"/>
</dbReference>
<evidence type="ECO:0000313" key="3">
    <source>
        <dbReference type="Proteomes" id="UP000324091"/>
    </source>
</evidence>
<dbReference type="AlphaFoldDB" id="A0A5C6NDV4"/>
<keyword evidence="3" id="KW-1185">Reference proteome</keyword>
<feature type="region of interest" description="Disordered" evidence="1">
    <location>
        <begin position="1"/>
        <end position="39"/>
    </location>
</feature>
<accession>A0A5C6NDV4</accession>
<comment type="caution">
    <text evidence="2">The sequence shown here is derived from an EMBL/GenBank/DDBJ whole genome shotgun (WGS) entry which is preliminary data.</text>
</comment>
<evidence type="ECO:0000256" key="1">
    <source>
        <dbReference type="SAM" id="MobiDB-lite"/>
    </source>
</evidence>
<feature type="compositionally biased region" description="Polar residues" evidence="1">
    <location>
        <begin position="14"/>
        <end position="27"/>
    </location>
</feature>
<proteinExistence type="predicted"/>
<gene>
    <name evidence="2" type="ORF">D4764_21G0002730</name>
</gene>